<evidence type="ECO:0000313" key="2">
    <source>
        <dbReference type="Proteomes" id="UP000015105"/>
    </source>
</evidence>
<reference evidence="2" key="1">
    <citation type="journal article" date="2014" name="Science">
        <title>Ancient hybridizations among the ancestral genomes of bread wheat.</title>
        <authorList>
            <consortium name="International Wheat Genome Sequencing Consortium,"/>
            <person name="Marcussen T."/>
            <person name="Sandve S.R."/>
            <person name="Heier L."/>
            <person name="Spannagl M."/>
            <person name="Pfeifer M."/>
            <person name="Jakobsen K.S."/>
            <person name="Wulff B.B."/>
            <person name="Steuernagel B."/>
            <person name="Mayer K.F."/>
            <person name="Olsen O.A."/>
        </authorList>
    </citation>
    <scope>NUCLEOTIDE SEQUENCE [LARGE SCALE GENOMIC DNA]</scope>
    <source>
        <strain evidence="2">cv. AL8/78</strain>
    </source>
</reference>
<dbReference type="Gramene" id="AET2Gv21203800.23">
    <property type="protein sequence ID" value="AET2Gv21203800.23"/>
    <property type="gene ID" value="AET2Gv21203800"/>
</dbReference>
<dbReference type="Proteomes" id="UP000015105">
    <property type="component" value="Chromosome 2D"/>
</dbReference>
<sequence>MWICLTRIRVKFPELYGSMHVAYNARPGPLPPQGYTYLSWPQSLQLYGGAPIFDSAHPGSFPQAHAHPSRPQVRQLLRNDFTVHSEFVRFSVVCFV</sequence>
<evidence type="ECO:0000313" key="1">
    <source>
        <dbReference type="EnsemblPlants" id="AET2Gv21203800.23"/>
    </source>
</evidence>
<reference evidence="1" key="3">
    <citation type="journal article" date="2017" name="Nature">
        <title>Genome sequence of the progenitor of the wheat D genome Aegilops tauschii.</title>
        <authorList>
            <person name="Luo M.C."/>
            <person name="Gu Y.Q."/>
            <person name="Puiu D."/>
            <person name="Wang H."/>
            <person name="Twardziok S.O."/>
            <person name="Deal K.R."/>
            <person name="Huo N."/>
            <person name="Zhu T."/>
            <person name="Wang L."/>
            <person name="Wang Y."/>
            <person name="McGuire P.E."/>
            <person name="Liu S."/>
            <person name="Long H."/>
            <person name="Ramasamy R.K."/>
            <person name="Rodriguez J.C."/>
            <person name="Van S.L."/>
            <person name="Yuan L."/>
            <person name="Wang Z."/>
            <person name="Xia Z."/>
            <person name="Xiao L."/>
            <person name="Anderson O.D."/>
            <person name="Ouyang S."/>
            <person name="Liang Y."/>
            <person name="Zimin A.V."/>
            <person name="Pertea G."/>
            <person name="Qi P."/>
            <person name="Bennetzen J.L."/>
            <person name="Dai X."/>
            <person name="Dawson M.W."/>
            <person name="Muller H.G."/>
            <person name="Kugler K."/>
            <person name="Rivarola-Duarte L."/>
            <person name="Spannagl M."/>
            <person name="Mayer K.F.X."/>
            <person name="Lu F.H."/>
            <person name="Bevan M.W."/>
            <person name="Leroy P."/>
            <person name="Li P."/>
            <person name="You F.M."/>
            <person name="Sun Q."/>
            <person name="Liu Z."/>
            <person name="Lyons E."/>
            <person name="Wicker T."/>
            <person name="Salzberg S.L."/>
            <person name="Devos K.M."/>
            <person name="Dvorak J."/>
        </authorList>
    </citation>
    <scope>NUCLEOTIDE SEQUENCE [LARGE SCALE GENOMIC DNA]</scope>
    <source>
        <strain evidence="1">cv. AL8/78</strain>
    </source>
</reference>
<organism evidence="1 2">
    <name type="scientific">Aegilops tauschii subsp. strangulata</name>
    <name type="common">Goatgrass</name>
    <dbReference type="NCBI Taxonomy" id="200361"/>
    <lineage>
        <taxon>Eukaryota</taxon>
        <taxon>Viridiplantae</taxon>
        <taxon>Streptophyta</taxon>
        <taxon>Embryophyta</taxon>
        <taxon>Tracheophyta</taxon>
        <taxon>Spermatophyta</taxon>
        <taxon>Magnoliopsida</taxon>
        <taxon>Liliopsida</taxon>
        <taxon>Poales</taxon>
        <taxon>Poaceae</taxon>
        <taxon>BOP clade</taxon>
        <taxon>Pooideae</taxon>
        <taxon>Triticodae</taxon>
        <taxon>Triticeae</taxon>
        <taxon>Triticinae</taxon>
        <taxon>Aegilops</taxon>
    </lineage>
</organism>
<reference evidence="1" key="4">
    <citation type="submission" date="2019-03" db="UniProtKB">
        <authorList>
            <consortium name="EnsemblPlants"/>
        </authorList>
    </citation>
    <scope>IDENTIFICATION</scope>
</reference>
<reference evidence="1" key="5">
    <citation type="journal article" date="2021" name="G3 (Bethesda)">
        <title>Aegilops tauschii genome assembly Aet v5.0 features greater sequence contiguity and improved annotation.</title>
        <authorList>
            <person name="Wang L."/>
            <person name="Zhu T."/>
            <person name="Rodriguez J.C."/>
            <person name="Deal K.R."/>
            <person name="Dubcovsky J."/>
            <person name="McGuire P.E."/>
            <person name="Lux T."/>
            <person name="Spannagl M."/>
            <person name="Mayer K.F.X."/>
            <person name="Baldrich P."/>
            <person name="Meyers B.C."/>
            <person name="Huo N."/>
            <person name="Gu Y.Q."/>
            <person name="Zhou H."/>
            <person name="Devos K.M."/>
            <person name="Bennetzen J.L."/>
            <person name="Unver T."/>
            <person name="Budak H."/>
            <person name="Gulick P.J."/>
            <person name="Galiba G."/>
            <person name="Kalapos B."/>
            <person name="Nelson D.R."/>
            <person name="Li P."/>
            <person name="You F.M."/>
            <person name="Luo M.C."/>
            <person name="Dvorak J."/>
        </authorList>
    </citation>
    <scope>NUCLEOTIDE SEQUENCE [LARGE SCALE GENOMIC DNA]</scope>
    <source>
        <strain evidence="1">cv. AL8/78</strain>
    </source>
</reference>
<keyword evidence="2" id="KW-1185">Reference proteome</keyword>
<reference evidence="2" key="2">
    <citation type="journal article" date="2017" name="Nat. Plants">
        <title>The Aegilops tauschii genome reveals multiple impacts of transposons.</title>
        <authorList>
            <person name="Zhao G."/>
            <person name="Zou C."/>
            <person name="Li K."/>
            <person name="Wang K."/>
            <person name="Li T."/>
            <person name="Gao L."/>
            <person name="Zhang X."/>
            <person name="Wang H."/>
            <person name="Yang Z."/>
            <person name="Liu X."/>
            <person name="Jiang W."/>
            <person name="Mao L."/>
            <person name="Kong X."/>
            <person name="Jiao Y."/>
            <person name="Jia J."/>
        </authorList>
    </citation>
    <scope>NUCLEOTIDE SEQUENCE [LARGE SCALE GENOMIC DNA]</scope>
    <source>
        <strain evidence="2">cv. AL8/78</strain>
    </source>
</reference>
<dbReference type="AlphaFoldDB" id="A0A453DE61"/>
<protein>
    <submittedName>
        <fullName evidence="1">Uncharacterized protein</fullName>
    </submittedName>
</protein>
<proteinExistence type="predicted"/>
<accession>A0A453DE61</accession>
<dbReference type="EnsemblPlants" id="AET2Gv21203800.23">
    <property type="protein sequence ID" value="AET2Gv21203800.23"/>
    <property type="gene ID" value="AET2Gv21203800"/>
</dbReference>
<name>A0A453DE61_AEGTS</name>